<evidence type="ECO:0000313" key="5">
    <source>
        <dbReference type="EMBL" id="AWL10972.1"/>
    </source>
</evidence>
<evidence type="ECO:0000256" key="1">
    <source>
        <dbReference type="ARBA" id="ARBA00010333"/>
    </source>
</evidence>
<dbReference type="KEGG" id="salh:HMF8227_00476"/>
<dbReference type="PANTHER" id="PTHR35936">
    <property type="entry name" value="MEMBRANE-BOUND LYTIC MUREIN TRANSGLYCOSYLASE F"/>
    <property type="match status" value="1"/>
</dbReference>
<sequence length="259" mass="29324">MNVTRLISGQRILLLLGVLLYCHSAQAQPSDSLAIVTGDDYFPFVKQSLPESGWSPALVKAAFNAVDIPVSIEHLPWPDAYDATQANQFDAIFPYVHTQRRSEQFLYSNPLNVTQLRYYVSSQSEIQHTQDSIGRCFCLPEGYELATNIAKTQIPYGYDYHRADSALACALLVEQQQCDLGFIDAHQSLRLFSDQQGRSLDLRVLPDIIGRTTLHLLVPKSHPRAGWVLERFNTGLRKINQSGQRSVINQRFEEIKDEE</sequence>
<dbReference type="EMBL" id="CP029347">
    <property type="protein sequence ID" value="AWL10972.1"/>
    <property type="molecule type" value="Genomic_DNA"/>
</dbReference>
<comment type="similarity">
    <text evidence="1">Belongs to the bacterial solute-binding protein 3 family.</text>
</comment>
<dbReference type="RefSeq" id="WP_109338648.1">
    <property type="nucleotide sequence ID" value="NZ_CP029347.1"/>
</dbReference>
<evidence type="ECO:0000259" key="4">
    <source>
        <dbReference type="Pfam" id="PF00497"/>
    </source>
</evidence>
<keyword evidence="6" id="KW-1185">Reference proteome</keyword>
<feature type="domain" description="Solute-binding protein family 3/N-terminal" evidence="4">
    <location>
        <begin position="34"/>
        <end position="252"/>
    </location>
</feature>
<proteinExistence type="inferred from homology"/>
<name>A0A2S2E0A7_9ALTE</name>
<gene>
    <name evidence="5" type="ORF">HMF8227_00476</name>
</gene>
<feature type="chain" id="PRO_5015763767" description="Solute-binding protein family 3/N-terminal domain-containing protein" evidence="3">
    <location>
        <begin position="28"/>
        <end position="259"/>
    </location>
</feature>
<evidence type="ECO:0000313" key="6">
    <source>
        <dbReference type="Proteomes" id="UP000245728"/>
    </source>
</evidence>
<keyword evidence="2 3" id="KW-0732">Signal</keyword>
<dbReference type="Pfam" id="PF00497">
    <property type="entry name" value="SBP_bac_3"/>
    <property type="match status" value="1"/>
</dbReference>
<dbReference type="OrthoDB" id="5296159at2"/>
<reference evidence="5 6" key="1">
    <citation type="submission" date="2018-05" db="EMBL/GenBank/DDBJ databases">
        <title>Salinimonas sp. HMF8227 Genome sequencing and assembly.</title>
        <authorList>
            <person name="Kang H."/>
            <person name="Kang J."/>
            <person name="Cha I."/>
            <person name="Kim H."/>
            <person name="Joh K."/>
        </authorList>
    </citation>
    <scope>NUCLEOTIDE SEQUENCE [LARGE SCALE GENOMIC DNA]</scope>
    <source>
        <strain evidence="5 6">HMF8227</strain>
    </source>
</reference>
<dbReference type="Proteomes" id="UP000245728">
    <property type="component" value="Chromosome"/>
</dbReference>
<dbReference type="Gene3D" id="3.40.190.10">
    <property type="entry name" value="Periplasmic binding protein-like II"/>
    <property type="match status" value="2"/>
</dbReference>
<feature type="signal peptide" evidence="3">
    <location>
        <begin position="1"/>
        <end position="27"/>
    </location>
</feature>
<protein>
    <recommendedName>
        <fullName evidence="4">Solute-binding protein family 3/N-terminal domain-containing protein</fullName>
    </recommendedName>
</protein>
<accession>A0A2S2E0A7</accession>
<dbReference type="SUPFAM" id="SSF53850">
    <property type="entry name" value="Periplasmic binding protein-like II"/>
    <property type="match status" value="1"/>
</dbReference>
<dbReference type="AlphaFoldDB" id="A0A2S2E0A7"/>
<dbReference type="InterPro" id="IPR001638">
    <property type="entry name" value="Solute-binding_3/MltF_N"/>
</dbReference>
<organism evidence="5 6">
    <name type="scientific">Saliniradius amylolyticus</name>
    <dbReference type="NCBI Taxonomy" id="2183582"/>
    <lineage>
        <taxon>Bacteria</taxon>
        <taxon>Pseudomonadati</taxon>
        <taxon>Pseudomonadota</taxon>
        <taxon>Gammaproteobacteria</taxon>
        <taxon>Alteromonadales</taxon>
        <taxon>Alteromonadaceae</taxon>
        <taxon>Saliniradius</taxon>
    </lineage>
</organism>
<dbReference type="PANTHER" id="PTHR35936:SF25">
    <property type="entry name" value="ABC TRANSPORTER SUBSTRATE-BINDING PROTEIN"/>
    <property type="match status" value="1"/>
</dbReference>
<evidence type="ECO:0000256" key="3">
    <source>
        <dbReference type="SAM" id="SignalP"/>
    </source>
</evidence>
<evidence type="ECO:0000256" key="2">
    <source>
        <dbReference type="ARBA" id="ARBA00022729"/>
    </source>
</evidence>